<keyword evidence="2" id="KW-1185">Reference proteome</keyword>
<organism evidence="1 2">
    <name type="scientific">Ligilactobacillus apodemi DSM 16634 = JCM 16172</name>
    <dbReference type="NCBI Taxonomy" id="1423724"/>
    <lineage>
        <taxon>Bacteria</taxon>
        <taxon>Bacillati</taxon>
        <taxon>Bacillota</taxon>
        <taxon>Bacilli</taxon>
        <taxon>Lactobacillales</taxon>
        <taxon>Lactobacillaceae</taxon>
        <taxon>Ligilactobacillus</taxon>
    </lineage>
</organism>
<dbReference type="EMBL" id="AZFT01000053">
    <property type="protein sequence ID" value="KRL84125.1"/>
    <property type="molecule type" value="Genomic_DNA"/>
</dbReference>
<dbReference type="AlphaFoldDB" id="A0A0R1TRU1"/>
<evidence type="ECO:0000313" key="1">
    <source>
        <dbReference type="EMBL" id="KRL84125.1"/>
    </source>
</evidence>
<sequence>MKISENFEYPLLPEWSTQEIIDASEFYEAVEKVYTTGIERAEFMKKYIRFLEIEPAIMTQKQLDRAFSEASGLSIYRAVQFVKNSDKEHIKFTEKS</sequence>
<dbReference type="PATRIC" id="fig|1423724.4.peg.1468"/>
<dbReference type="RefSeq" id="WP_025087959.1">
    <property type="nucleotide sequence ID" value="NZ_AZFT01000053.1"/>
</dbReference>
<dbReference type="Pfam" id="PF05256">
    <property type="entry name" value="UPF0223"/>
    <property type="match status" value="1"/>
</dbReference>
<dbReference type="NCBIfam" id="NF003353">
    <property type="entry name" value="PRK04387.1"/>
    <property type="match status" value="1"/>
</dbReference>
<comment type="caution">
    <text evidence="1">The sequence shown here is derived from an EMBL/GenBank/DDBJ whole genome shotgun (WGS) entry which is preliminary data.</text>
</comment>
<dbReference type="Gene3D" id="1.10.220.80">
    <property type="entry name" value="BH2638-like"/>
    <property type="match status" value="1"/>
</dbReference>
<dbReference type="Proteomes" id="UP000051324">
    <property type="component" value="Unassembled WGS sequence"/>
</dbReference>
<accession>A0A0R1TRU1</accession>
<protein>
    <submittedName>
        <fullName evidence="1">Uncharacterized protein</fullName>
    </submittedName>
</protein>
<gene>
    <name evidence="1" type="ORF">FC32_GL001405</name>
</gene>
<dbReference type="eggNOG" id="COG4476">
    <property type="taxonomic scope" value="Bacteria"/>
</dbReference>
<dbReference type="InterPro" id="IPR023324">
    <property type="entry name" value="BH2638-like_sf"/>
</dbReference>
<dbReference type="SUPFAM" id="SSF158504">
    <property type="entry name" value="BH2638-like"/>
    <property type="match status" value="1"/>
</dbReference>
<reference evidence="1 2" key="1">
    <citation type="journal article" date="2015" name="Genome Announc.">
        <title>Expanding the biotechnology potential of lactobacilli through comparative genomics of 213 strains and associated genera.</title>
        <authorList>
            <person name="Sun Z."/>
            <person name="Harris H.M."/>
            <person name="McCann A."/>
            <person name="Guo C."/>
            <person name="Argimon S."/>
            <person name="Zhang W."/>
            <person name="Yang X."/>
            <person name="Jeffery I.B."/>
            <person name="Cooney J.C."/>
            <person name="Kagawa T.F."/>
            <person name="Liu W."/>
            <person name="Song Y."/>
            <person name="Salvetti E."/>
            <person name="Wrobel A."/>
            <person name="Rasinkangas P."/>
            <person name="Parkhill J."/>
            <person name="Rea M.C."/>
            <person name="O'Sullivan O."/>
            <person name="Ritari J."/>
            <person name="Douillard F.P."/>
            <person name="Paul Ross R."/>
            <person name="Yang R."/>
            <person name="Briner A.E."/>
            <person name="Felis G.E."/>
            <person name="de Vos W.M."/>
            <person name="Barrangou R."/>
            <person name="Klaenhammer T.R."/>
            <person name="Caufield P.W."/>
            <person name="Cui Y."/>
            <person name="Zhang H."/>
            <person name="O'Toole P.W."/>
        </authorList>
    </citation>
    <scope>NUCLEOTIDE SEQUENCE [LARGE SCALE GENOMIC DNA]</scope>
    <source>
        <strain evidence="1 2">DSM 16634</strain>
    </source>
</reference>
<dbReference type="STRING" id="1423724.FC32_GL001405"/>
<dbReference type="OrthoDB" id="1649074at2"/>
<dbReference type="InterPro" id="IPR007920">
    <property type="entry name" value="UPF0223"/>
</dbReference>
<evidence type="ECO:0000313" key="2">
    <source>
        <dbReference type="Proteomes" id="UP000051324"/>
    </source>
</evidence>
<proteinExistence type="predicted"/>
<name>A0A0R1TRU1_9LACO</name>